<reference evidence="1 2" key="1">
    <citation type="submission" date="2019-03" db="EMBL/GenBank/DDBJ databases">
        <title>This is whole genome sequence of Paenibacillus sp MS74 strain.</title>
        <authorList>
            <person name="Trinh H.N."/>
        </authorList>
    </citation>
    <scope>NUCLEOTIDE SEQUENCE [LARGE SCALE GENOMIC DNA]</scope>
    <source>
        <strain evidence="1 2">MS74</strain>
    </source>
</reference>
<evidence type="ECO:0000313" key="2">
    <source>
        <dbReference type="Proteomes" id="UP000295636"/>
    </source>
</evidence>
<dbReference type="EMBL" id="SMRT01000010">
    <property type="protein sequence ID" value="TDF95467.1"/>
    <property type="molecule type" value="Genomic_DNA"/>
</dbReference>
<protein>
    <submittedName>
        <fullName evidence="1">Uncharacterized protein</fullName>
    </submittedName>
</protein>
<evidence type="ECO:0000313" key="1">
    <source>
        <dbReference type="EMBL" id="TDF95467.1"/>
    </source>
</evidence>
<dbReference type="RefSeq" id="WP_133231511.1">
    <property type="nucleotide sequence ID" value="NZ_SMRT01000010.1"/>
</dbReference>
<dbReference type="Pfam" id="PF25753">
    <property type="entry name" value="SF0329"/>
    <property type="match status" value="1"/>
</dbReference>
<dbReference type="InterPro" id="IPR057955">
    <property type="entry name" value="SF0329-like"/>
</dbReference>
<gene>
    <name evidence="1" type="ORF">E1757_20375</name>
</gene>
<dbReference type="AlphaFoldDB" id="A0A4R5KLL8"/>
<name>A0A4R5KLL8_9BACL</name>
<sequence>MWSKLRVRLKSFITEELRNRIDIHLTRYHDAHDGYGEIWITLDGKKIFGGGYYHWYMTPVPDELLNSFQLQHGFHNDFYKVNIESKKVEEIMRYGVHETSHILINLDNYMNTSFSESLTSNNPIYKAFSLIDRRLGRRRFEGIVLSDDEHPLVKIFFELRQDCFK</sequence>
<comment type="caution">
    <text evidence="1">The sequence shown here is derived from an EMBL/GenBank/DDBJ whole genome shotgun (WGS) entry which is preliminary data.</text>
</comment>
<keyword evidence="2" id="KW-1185">Reference proteome</keyword>
<proteinExistence type="predicted"/>
<dbReference type="OrthoDB" id="9815878at2"/>
<accession>A0A4R5KLL8</accession>
<dbReference type="Proteomes" id="UP000295636">
    <property type="component" value="Unassembled WGS sequence"/>
</dbReference>
<organism evidence="1 2">
    <name type="scientific">Paenibacillus piri</name>
    <dbReference type="NCBI Taxonomy" id="2547395"/>
    <lineage>
        <taxon>Bacteria</taxon>
        <taxon>Bacillati</taxon>
        <taxon>Bacillota</taxon>
        <taxon>Bacilli</taxon>
        <taxon>Bacillales</taxon>
        <taxon>Paenibacillaceae</taxon>
        <taxon>Paenibacillus</taxon>
    </lineage>
</organism>